<evidence type="ECO:0000256" key="7">
    <source>
        <dbReference type="ARBA" id="ARBA00023239"/>
    </source>
</evidence>
<dbReference type="InterPro" id="IPR024924">
    <property type="entry name" value="7-CO-7-deazaguanine_synth-like"/>
</dbReference>
<dbReference type="EMBL" id="NVUS01000009">
    <property type="protein sequence ID" value="PCJ01007.1"/>
    <property type="molecule type" value="Genomic_DNA"/>
</dbReference>
<keyword evidence="1 8" id="KW-0004">4Fe-4S</keyword>
<evidence type="ECO:0000259" key="9">
    <source>
        <dbReference type="PROSITE" id="PS51918"/>
    </source>
</evidence>
<keyword evidence="4 8" id="KW-0460">Magnesium</keyword>
<keyword evidence="7 8" id="KW-0456">Lyase</keyword>
<feature type="binding site" evidence="8">
    <location>
        <begin position="27"/>
        <end position="29"/>
    </location>
    <ligand>
        <name>substrate</name>
    </ligand>
</feature>
<evidence type="ECO:0000313" key="10">
    <source>
        <dbReference type="EMBL" id="PCJ01007.1"/>
    </source>
</evidence>
<comment type="cofactor">
    <cofactor evidence="8">
        <name>Mg(2+)</name>
        <dbReference type="ChEBI" id="CHEBI:18420"/>
    </cofactor>
</comment>
<feature type="binding site" evidence="8">
    <location>
        <position position="53"/>
    </location>
    <ligand>
        <name>[4Fe-4S] cluster</name>
        <dbReference type="ChEBI" id="CHEBI:49883"/>
        <note>4Fe-4S-S-AdoMet</note>
    </ligand>
</feature>
<dbReference type="HAMAP" id="MF_00917">
    <property type="entry name" value="QueE"/>
    <property type="match status" value="1"/>
</dbReference>
<feature type="binding site" evidence="8">
    <location>
        <position position="93"/>
    </location>
    <ligand>
        <name>substrate</name>
    </ligand>
</feature>
<evidence type="ECO:0000256" key="4">
    <source>
        <dbReference type="ARBA" id="ARBA00022842"/>
    </source>
</evidence>
<dbReference type="GO" id="GO:0051539">
    <property type="term" value="F:4 iron, 4 sulfur cluster binding"/>
    <property type="evidence" value="ECO:0007669"/>
    <property type="project" value="UniProtKB-UniRule"/>
</dbReference>
<feature type="binding site" evidence="8">
    <location>
        <position position="42"/>
    </location>
    <ligand>
        <name>substrate</name>
    </ligand>
</feature>
<dbReference type="AlphaFoldDB" id="A0A2A4Z1W3"/>
<comment type="cofactor">
    <cofactor evidence="8">
        <name>[4Fe-4S] cluster</name>
        <dbReference type="ChEBI" id="CHEBI:49883"/>
    </cofactor>
    <text evidence="8">Binds 1 [4Fe-4S] cluster. The cluster is coordinated with 3 cysteines and an exchangeable S-adenosyl-L-methionine.</text>
</comment>
<comment type="function">
    <text evidence="8">Catalyzes the complex heterocyclic radical-mediated conversion of 6-carboxy-5,6,7,8-tetrahydropterin (CPH4) to 7-carboxy-7-deazaguanine (CDG), a step common to the biosynthetic pathways of all 7-deazapurine-containing compounds.</text>
</comment>
<feature type="binding site" evidence="8">
    <location>
        <position position="55"/>
    </location>
    <ligand>
        <name>Mg(2+)</name>
        <dbReference type="ChEBI" id="CHEBI:18420"/>
    </ligand>
</feature>
<keyword evidence="8" id="KW-0671">Queuosine biosynthesis</keyword>
<proteinExistence type="inferred from homology"/>
<keyword evidence="5 8" id="KW-0408">Iron</keyword>
<dbReference type="InterPro" id="IPR013785">
    <property type="entry name" value="Aldolase_TIM"/>
</dbReference>
<comment type="caution">
    <text evidence="10">The sequence shown here is derived from an EMBL/GenBank/DDBJ whole genome shotgun (WGS) entry which is preliminary data.</text>
</comment>
<comment type="similarity">
    <text evidence="8">Belongs to the radical SAM superfamily. 7-carboxy-7-deazaguanine synthase family.</text>
</comment>
<dbReference type="SUPFAM" id="SSF102114">
    <property type="entry name" value="Radical SAM enzymes"/>
    <property type="match status" value="1"/>
</dbReference>
<feature type="binding site" evidence="8">
    <location>
        <position position="46"/>
    </location>
    <ligand>
        <name>[4Fe-4S] cluster</name>
        <dbReference type="ChEBI" id="CHEBI:49883"/>
        <note>4Fe-4S-S-AdoMet</note>
    </ligand>
</feature>
<comment type="subunit">
    <text evidence="8">Homodimer.</text>
</comment>
<dbReference type="InterPro" id="IPR058240">
    <property type="entry name" value="rSAM_sf"/>
</dbReference>
<accession>A0A2A4Z1W3</accession>
<name>A0A2A4Z1W3_9PROT</name>
<comment type="pathway">
    <text evidence="8">Purine metabolism; 7-cyano-7-deazaguanine biosynthesis.</text>
</comment>
<feature type="domain" description="Radical SAM core" evidence="9">
    <location>
        <begin position="33"/>
        <end position="244"/>
    </location>
</feature>
<dbReference type="GO" id="GO:0008616">
    <property type="term" value="P:tRNA queuosine(34) biosynthetic process"/>
    <property type="evidence" value="ECO:0007669"/>
    <property type="project" value="UniProtKB-UniRule"/>
</dbReference>
<dbReference type="UniPathway" id="UPA00391"/>
<sequence length="248" mass="27578">MNELLRPELEIAKSKTLRVVEIFGPTIQGEGAYIGRPTVFVRFGGCDYRCLWCDTMHAVGKQYVHEWAKMTAVEILTKIDELTGGAPILITISGGNPAIQQLEEFLVLGKAKGHTFSMETQGSVSKDWFGLLDQLTLSPKPPSSGEATDWTKLDKCIAVADKVETSLKVVVFDRADYAYARDVAKRYPNLPLFLSIGNDDTDPNAPVDKEALHAKMRELIDWVNADSWYNVTILPQLHVLLWGNQLGV</sequence>
<keyword evidence="3 8" id="KW-0479">Metal-binding</keyword>
<evidence type="ECO:0000256" key="6">
    <source>
        <dbReference type="ARBA" id="ARBA00023014"/>
    </source>
</evidence>
<dbReference type="SFLD" id="SFLDS00029">
    <property type="entry name" value="Radical_SAM"/>
    <property type="match status" value="1"/>
</dbReference>
<dbReference type="InterPro" id="IPR007197">
    <property type="entry name" value="rSAM"/>
</dbReference>
<gene>
    <name evidence="8 10" type="primary">queE</name>
    <name evidence="10" type="ORF">COB13_08570</name>
</gene>
<reference evidence="10" key="2">
    <citation type="journal article" date="2018" name="ISME J.">
        <title>A dynamic microbial community with high functional redundancy inhabits the cold, oxic subseafloor aquifer.</title>
        <authorList>
            <person name="Tully B.J."/>
            <person name="Wheat C.G."/>
            <person name="Glazer B.T."/>
            <person name="Huber J.A."/>
        </authorList>
    </citation>
    <scope>NUCLEOTIDE SEQUENCE</scope>
    <source>
        <strain evidence="10">NORP83</strain>
    </source>
</reference>
<dbReference type="PIRSF" id="PIRSF000370">
    <property type="entry name" value="QueE"/>
    <property type="match status" value="1"/>
</dbReference>
<dbReference type="GO" id="GO:1904047">
    <property type="term" value="F:S-adenosyl-L-methionine binding"/>
    <property type="evidence" value="ECO:0007669"/>
    <property type="project" value="UniProtKB-UniRule"/>
</dbReference>
<protein>
    <recommendedName>
        <fullName evidence="8">7-carboxy-7-deazaguanine synthase</fullName>
        <shortName evidence="8">CDG synthase</shortName>
        <ecNumber evidence="8">4.3.99.3</ecNumber>
    </recommendedName>
    <alternativeName>
        <fullName evidence="8">Queuosine biosynthesis protein QueE</fullName>
    </alternativeName>
</protein>
<evidence type="ECO:0000256" key="2">
    <source>
        <dbReference type="ARBA" id="ARBA00022691"/>
    </source>
</evidence>
<feature type="binding site" evidence="8">
    <location>
        <begin position="138"/>
        <end position="140"/>
    </location>
    <ligand>
        <name>S-adenosyl-L-methionine</name>
        <dbReference type="ChEBI" id="CHEBI:59789"/>
    </ligand>
</feature>
<dbReference type="PANTHER" id="PTHR42836">
    <property type="entry name" value="7-CARBOXY-7-DEAZAGUANINE SYNTHASE"/>
    <property type="match status" value="1"/>
</dbReference>
<keyword evidence="6 8" id="KW-0411">Iron-sulfur</keyword>
<keyword evidence="2 8" id="KW-0949">S-adenosyl-L-methionine</keyword>
<dbReference type="SFLD" id="SFLDF00357">
    <property type="entry name" value="ExsD-like"/>
    <property type="match status" value="1"/>
</dbReference>
<dbReference type="Gene3D" id="3.20.20.70">
    <property type="entry name" value="Aldolase class I"/>
    <property type="match status" value="1"/>
</dbReference>
<evidence type="ECO:0000256" key="1">
    <source>
        <dbReference type="ARBA" id="ARBA00022485"/>
    </source>
</evidence>
<dbReference type="EC" id="4.3.99.3" evidence="8"/>
<dbReference type="InterPro" id="IPR017742">
    <property type="entry name" value="Deazaguanine_synth"/>
</dbReference>
<feature type="binding site" evidence="8">
    <location>
        <position position="50"/>
    </location>
    <ligand>
        <name>[4Fe-4S] cluster</name>
        <dbReference type="ChEBI" id="CHEBI:49883"/>
        <note>4Fe-4S-S-AdoMet</note>
    </ligand>
</feature>
<evidence type="ECO:0000256" key="3">
    <source>
        <dbReference type="ARBA" id="ARBA00022723"/>
    </source>
</evidence>
<feature type="binding site" evidence="8">
    <location>
        <begin position="52"/>
        <end position="54"/>
    </location>
    <ligand>
        <name>S-adenosyl-L-methionine</name>
        <dbReference type="ChEBI" id="CHEBI:59789"/>
    </ligand>
</feature>
<dbReference type="GO" id="GO:0000287">
    <property type="term" value="F:magnesium ion binding"/>
    <property type="evidence" value="ECO:0007669"/>
    <property type="project" value="UniProtKB-UniRule"/>
</dbReference>
<comment type="caution">
    <text evidence="8">Lacks conserved residue(s) required for the propagation of feature annotation.</text>
</comment>
<organism evidence="10">
    <name type="scientific">OCS116 cluster bacterium</name>
    <dbReference type="NCBI Taxonomy" id="2030921"/>
    <lineage>
        <taxon>Bacteria</taxon>
        <taxon>Pseudomonadati</taxon>
        <taxon>Pseudomonadota</taxon>
        <taxon>Alphaproteobacteria</taxon>
        <taxon>OCS116 cluster</taxon>
    </lineage>
</organism>
<dbReference type="GO" id="GO:0016840">
    <property type="term" value="F:carbon-nitrogen lyase activity"/>
    <property type="evidence" value="ECO:0007669"/>
    <property type="project" value="UniProtKB-UniRule"/>
</dbReference>
<dbReference type="NCBIfam" id="TIGR03365">
    <property type="entry name" value="Bsubt_queE"/>
    <property type="match status" value="1"/>
</dbReference>
<dbReference type="PROSITE" id="PS51918">
    <property type="entry name" value="RADICAL_SAM"/>
    <property type="match status" value="1"/>
</dbReference>
<comment type="cofactor">
    <cofactor evidence="8">
        <name>S-adenosyl-L-methionine</name>
        <dbReference type="ChEBI" id="CHEBI:59789"/>
    </cofactor>
    <text evidence="8">Binds 1 S-adenosyl-L-methionine per subunit.</text>
</comment>
<reference key="1">
    <citation type="submission" date="2017-08" db="EMBL/GenBank/DDBJ databases">
        <title>A dynamic microbial community with high functional redundancy inhabits the cold, oxic subseafloor aquifer.</title>
        <authorList>
            <person name="Tully B.J."/>
            <person name="Wheat C.G."/>
            <person name="Glazer B.T."/>
            <person name="Huber J.A."/>
        </authorList>
    </citation>
    <scope>NUCLEOTIDE SEQUENCE [LARGE SCALE GENOMIC DNA]</scope>
</reference>
<feature type="binding site" evidence="8">
    <location>
        <position position="95"/>
    </location>
    <ligand>
        <name>S-adenosyl-L-methionine</name>
        <dbReference type="ChEBI" id="CHEBI:59789"/>
    </ligand>
</feature>
<evidence type="ECO:0000256" key="5">
    <source>
        <dbReference type="ARBA" id="ARBA00023004"/>
    </source>
</evidence>
<dbReference type="PANTHER" id="PTHR42836:SF1">
    <property type="entry name" value="7-CARBOXY-7-DEAZAGUANINE SYNTHASE"/>
    <property type="match status" value="1"/>
</dbReference>
<evidence type="ECO:0000256" key="8">
    <source>
        <dbReference type="HAMAP-Rule" id="MF_00917"/>
    </source>
</evidence>
<comment type="catalytic activity">
    <reaction evidence="8">
        <text>6-carboxy-5,6,7,8-tetrahydropterin + H(+) = 7-carboxy-7-carbaguanine + NH4(+)</text>
        <dbReference type="Rhea" id="RHEA:27974"/>
        <dbReference type="ChEBI" id="CHEBI:15378"/>
        <dbReference type="ChEBI" id="CHEBI:28938"/>
        <dbReference type="ChEBI" id="CHEBI:61032"/>
        <dbReference type="ChEBI" id="CHEBI:61036"/>
        <dbReference type="EC" id="4.3.99.3"/>
    </reaction>
</comment>